<protein>
    <recommendedName>
        <fullName evidence="2">TadE-like domain-containing protein</fullName>
    </recommendedName>
</protein>
<evidence type="ECO:0000313" key="3">
    <source>
        <dbReference type="EMBL" id="PVE53889.1"/>
    </source>
</evidence>
<evidence type="ECO:0000313" key="4">
    <source>
        <dbReference type="Proteomes" id="UP000244335"/>
    </source>
</evidence>
<dbReference type="EMBL" id="QDFR01000003">
    <property type="protein sequence ID" value="PVE53889.1"/>
    <property type="molecule type" value="Genomic_DNA"/>
</dbReference>
<dbReference type="AlphaFoldDB" id="A0AA92C304"/>
<reference evidence="3 4" key="1">
    <citation type="submission" date="2018-04" db="EMBL/GenBank/DDBJ databases">
        <authorList>
            <person name="Hagen T."/>
        </authorList>
    </citation>
    <scope>NUCLEOTIDE SEQUENCE [LARGE SCALE GENOMIC DNA]</scope>
    <source>
        <strain evidence="3 4">TPD7009</strain>
    </source>
</reference>
<keyword evidence="1" id="KW-0472">Membrane</keyword>
<organism evidence="3 4">
    <name type="scientific">Rhizobium rhizogenes</name>
    <name type="common">Agrobacterium rhizogenes</name>
    <dbReference type="NCBI Taxonomy" id="359"/>
    <lineage>
        <taxon>Bacteria</taxon>
        <taxon>Pseudomonadati</taxon>
        <taxon>Pseudomonadota</taxon>
        <taxon>Alphaproteobacteria</taxon>
        <taxon>Hyphomicrobiales</taxon>
        <taxon>Rhizobiaceae</taxon>
        <taxon>Rhizobium/Agrobacterium group</taxon>
        <taxon>Rhizobium</taxon>
    </lineage>
</organism>
<feature type="transmembrane region" description="Helical" evidence="1">
    <location>
        <begin position="31"/>
        <end position="55"/>
    </location>
</feature>
<feature type="domain" description="TadE-like" evidence="2">
    <location>
        <begin position="25"/>
        <end position="62"/>
    </location>
</feature>
<sequence>MKVKSTPSQAKTGGIFLRFAKHREGAGAIEFAIIFPLLVSLYLTSFELTMGFSVYKRATRAAGMISDIVSTQTKINKDYLATMKDVAAAIFVPYGTDGLKLRITGIQVDANQKATVAWSWDQVGGRPYSVGTPVDVPANLLSISNFVIHSELSVPHNLLMFMPTLVSENSTITIAKDYYFAKREGEPIVCGDC</sequence>
<keyword evidence="1" id="KW-0812">Transmembrane</keyword>
<name>A0AA92C304_RHIRH</name>
<dbReference type="Pfam" id="PF07811">
    <property type="entry name" value="TadE"/>
    <property type="match status" value="1"/>
</dbReference>
<dbReference type="RefSeq" id="WP_116493061.1">
    <property type="nucleotide sequence ID" value="NZ_QDFR01000003.1"/>
</dbReference>
<evidence type="ECO:0000256" key="1">
    <source>
        <dbReference type="SAM" id="Phobius"/>
    </source>
</evidence>
<proteinExistence type="predicted"/>
<dbReference type="InterPro" id="IPR012495">
    <property type="entry name" value="TadE-like_dom"/>
</dbReference>
<evidence type="ECO:0000259" key="2">
    <source>
        <dbReference type="Pfam" id="PF07811"/>
    </source>
</evidence>
<dbReference type="Proteomes" id="UP000244335">
    <property type="component" value="Unassembled WGS sequence"/>
</dbReference>
<keyword evidence="1" id="KW-1133">Transmembrane helix</keyword>
<accession>A0AA92C304</accession>
<gene>
    <name evidence="3" type="ORF">DC430_11505</name>
</gene>
<comment type="caution">
    <text evidence="3">The sequence shown here is derived from an EMBL/GenBank/DDBJ whole genome shotgun (WGS) entry which is preliminary data.</text>
</comment>